<sequence length="916" mass="101866">MQSDPFNIAELDAQSQELEAEIAQATDKDAALQLAVRAAELAMRCLQLASSSDQKAAVSKRCKLLLEQAEEIKNDPHWQPFKPIRQQSSSACLPLVKKLNDPISARKFTTSEKIVLLKASKLNDYIFPQWEGPPDPSYFEIKPDQKPFLDAPELGLSEFQRSIFKGWKRASEALPPPAWYPDASPTMVPSMDPTSETDLVQDAATDCSVVASLCADSARASRGYARIIPSKIYPCDASSGLPQSSPNGKYVVQLNLNGCWRKVEIDDRLPVSRTQRTIHVIDRRNPALLWPALVEKAFLKVRGGYDFPGSNSGTDLWMLTGWIPQHIFLQCDEIVTAQLWKQMFSGFANGDVLITMGTGKISNHLEREIGLAGEHDYAVLDLREKDEQCLLLVKNPWCEGTSWKGSIPPLSEDGHGENGDAFESSKTPDLIDFKSEPPNLFTPENDLRPGTFWIDLQNVMQHFESIYLNWYPGMFNHRQDIHFSWDLSSDELNCGRATGCLIYNPQFLLTTSAGGETAYLLLSRHFRGNEARPSSQEPQSLLESKPQYISLYAFKNGGKRVYLRDGSIHRGPYVDSPQTLLCLELEPNTSYTIVACEQDLKSSAHTFTLSTFSQTPITLSKAIDSYPYHTTIQGSWNKSTAGGNASSESYLQNPQYSLALTRKTSLAIILLSATTDLHIHLKLLHSGQKPSRVKSVVRQDIIVESGDYRQGSALAELSSELDAGTYAIICSTFDAGQVGNFTIRIDSMAQTSIRKLPQEGAGRLRKKLADASFREGTLKVAAPIVPKRHTRLALTAKHKGAFSKPKKTPARSGEGYEYLPEALKSHSLLQMTLEIGRGPMRHILMASSNGQHADAVNGVSTEDVDLFPEMKGAREIWLVLDRMSAPYDAVEEWFEVEMFSDTFDGISVGVWRSWDD</sequence>
<keyword evidence="6" id="KW-0175">Coiled coil</keyword>
<dbReference type="Gene3D" id="2.60.120.380">
    <property type="match status" value="1"/>
</dbReference>
<dbReference type="OrthoDB" id="167576at2759"/>
<dbReference type="InterPro" id="IPR051297">
    <property type="entry name" value="PalB/RIM13"/>
</dbReference>
<comment type="similarity">
    <text evidence="1">Belongs to the peptidase C2 family. PalB/RIM13 subfamily.</text>
</comment>
<evidence type="ECO:0000256" key="2">
    <source>
        <dbReference type="ARBA" id="ARBA00022670"/>
    </source>
</evidence>
<organism evidence="8 9">
    <name type="scientific">Viridothelium virens</name>
    <name type="common">Speckled blister lichen</name>
    <name type="synonym">Trypethelium virens</name>
    <dbReference type="NCBI Taxonomy" id="1048519"/>
    <lineage>
        <taxon>Eukaryota</taxon>
        <taxon>Fungi</taxon>
        <taxon>Dikarya</taxon>
        <taxon>Ascomycota</taxon>
        <taxon>Pezizomycotina</taxon>
        <taxon>Dothideomycetes</taxon>
        <taxon>Dothideomycetes incertae sedis</taxon>
        <taxon>Trypetheliales</taxon>
        <taxon>Trypetheliaceae</taxon>
        <taxon>Viridothelium</taxon>
    </lineage>
</organism>
<reference evidence="8" key="1">
    <citation type="journal article" date="2020" name="Stud. Mycol.">
        <title>101 Dothideomycetes genomes: a test case for predicting lifestyles and emergence of pathogens.</title>
        <authorList>
            <person name="Haridas S."/>
            <person name="Albert R."/>
            <person name="Binder M."/>
            <person name="Bloem J."/>
            <person name="Labutti K."/>
            <person name="Salamov A."/>
            <person name="Andreopoulos B."/>
            <person name="Baker S."/>
            <person name="Barry K."/>
            <person name="Bills G."/>
            <person name="Bluhm B."/>
            <person name="Cannon C."/>
            <person name="Castanera R."/>
            <person name="Culley D."/>
            <person name="Daum C."/>
            <person name="Ezra D."/>
            <person name="Gonzalez J."/>
            <person name="Henrissat B."/>
            <person name="Kuo A."/>
            <person name="Liang C."/>
            <person name="Lipzen A."/>
            <person name="Lutzoni F."/>
            <person name="Magnuson J."/>
            <person name="Mondo S."/>
            <person name="Nolan M."/>
            <person name="Ohm R."/>
            <person name="Pangilinan J."/>
            <person name="Park H.-J."/>
            <person name="Ramirez L."/>
            <person name="Alfaro M."/>
            <person name="Sun H."/>
            <person name="Tritt A."/>
            <person name="Yoshinaga Y."/>
            <person name="Zwiers L.-H."/>
            <person name="Turgeon B."/>
            <person name="Goodwin S."/>
            <person name="Spatafora J."/>
            <person name="Crous P."/>
            <person name="Grigoriev I."/>
        </authorList>
    </citation>
    <scope>NUCLEOTIDE SEQUENCE</scope>
    <source>
        <strain evidence="8">Tuck. ex Michener</strain>
    </source>
</reference>
<dbReference type="PANTHER" id="PTHR46143">
    <property type="entry name" value="CALPAIN-7"/>
    <property type="match status" value="1"/>
</dbReference>
<dbReference type="Pfam" id="PF25435">
    <property type="entry name" value="PalB_C"/>
    <property type="match status" value="1"/>
</dbReference>
<feature type="active site" evidence="5">
    <location>
        <position position="375"/>
    </location>
</feature>
<evidence type="ECO:0000256" key="3">
    <source>
        <dbReference type="ARBA" id="ARBA00022801"/>
    </source>
</evidence>
<feature type="active site" evidence="5">
    <location>
        <position position="395"/>
    </location>
</feature>
<dbReference type="Pfam" id="PF01067">
    <property type="entry name" value="Calpain_III"/>
    <property type="match status" value="1"/>
</dbReference>
<dbReference type="SMART" id="SM00720">
    <property type="entry name" value="calpain_III"/>
    <property type="match status" value="1"/>
</dbReference>
<evidence type="ECO:0000256" key="4">
    <source>
        <dbReference type="ARBA" id="ARBA00022807"/>
    </source>
</evidence>
<keyword evidence="3 5" id="KW-0378">Hydrolase</keyword>
<dbReference type="SUPFAM" id="SSF49758">
    <property type="entry name" value="Calpain large subunit, middle domain (domain III)"/>
    <property type="match status" value="2"/>
</dbReference>
<feature type="coiled-coil region" evidence="6">
    <location>
        <begin position="8"/>
        <end position="75"/>
    </location>
</feature>
<dbReference type="SMART" id="SM00230">
    <property type="entry name" value="CysPc"/>
    <property type="match status" value="1"/>
</dbReference>
<dbReference type="CDD" id="cd00044">
    <property type="entry name" value="CysPc"/>
    <property type="match status" value="1"/>
</dbReference>
<proteinExistence type="inferred from homology"/>
<keyword evidence="9" id="KW-1185">Reference proteome</keyword>
<dbReference type="AlphaFoldDB" id="A0A6A6GUG8"/>
<feature type="active site" evidence="5">
    <location>
        <position position="207"/>
    </location>
</feature>
<evidence type="ECO:0000256" key="6">
    <source>
        <dbReference type="SAM" id="Coils"/>
    </source>
</evidence>
<dbReference type="InterPro" id="IPR001300">
    <property type="entry name" value="Peptidase_C2_calpain_cat"/>
</dbReference>
<dbReference type="GO" id="GO:0004198">
    <property type="term" value="F:calcium-dependent cysteine-type endopeptidase activity"/>
    <property type="evidence" value="ECO:0007669"/>
    <property type="project" value="InterPro"/>
</dbReference>
<evidence type="ECO:0000313" key="8">
    <source>
        <dbReference type="EMBL" id="KAF2229130.1"/>
    </source>
</evidence>
<dbReference type="Pfam" id="PF00648">
    <property type="entry name" value="Peptidase_C2"/>
    <property type="match status" value="1"/>
</dbReference>
<accession>A0A6A6GUG8</accession>
<name>A0A6A6GUG8_VIRVR</name>
<keyword evidence="4 5" id="KW-0788">Thiol protease</keyword>
<evidence type="ECO:0000313" key="9">
    <source>
        <dbReference type="Proteomes" id="UP000800092"/>
    </source>
</evidence>
<dbReference type="InterPro" id="IPR022682">
    <property type="entry name" value="Calpain_domain_III"/>
</dbReference>
<evidence type="ECO:0000256" key="1">
    <source>
        <dbReference type="ARBA" id="ARBA00010193"/>
    </source>
</evidence>
<dbReference type="InterPro" id="IPR038765">
    <property type="entry name" value="Papain-like_cys_pep_sf"/>
</dbReference>
<dbReference type="PANTHER" id="PTHR46143:SF1">
    <property type="entry name" value="CALPAIN-7"/>
    <property type="match status" value="1"/>
</dbReference>
<dbReference type="InterPro" id="IPR036213">
    <property type="entry name" value="Calpain_III_sf"/>
</dbReference>
<dbReference type="PROSITE" id="PS50203">
    <property type="entry name" value="CALPAIN_CAT"/>
    <property type="match status" value="1"/>
</dbReference>
<dbReference type="Proteomes" id="UP000800092">
    <property type="component" value="Unassembled WGS sequence"/>
</dbReference>
<feature type="domain" description="Calpain catalytic" evidence="7">
    <location>
        <begin position="126"/>
        <end position="472"/>
    </location>
</feature>
<keyword evidence="2 5" id="KW-0645">Protease</keyword>
<dbReference type="Gene3D" id="3.90.70.10">
    <property type="entry name" value="Cysteine proteinases"/>
    <property type="match status" value="1"/>
</dbReference>
<dbReference type="SUPFAM" id="SSF54001">
    <property type="entry name" value="Cysteine proteinases"/>
    <property type="match status" value="1"/>
</dbReference>
<dbReference type="InterPro" id="IPR022683">
    <property type="entry name" value="Calpain_III"/>
</dbReference>
<dbReference type="GO" id="GO:0006508">
    <property type="term" value="P:proteolysis"/>
    <property type="evidence" value="ECO:0007669"/>
    <property type="project" value="UniProtKB-KW"/>
</dbReference>
<gene>
    <name evidence="8" type="ORF">EV356DRAFT_521646</name>
</gene>
<evidence type="ECO:0000256" key="5">
    <source>
        <dbReference type="PROSITE-ProRule" id="PRU00239"/>
    </source>
</evidence>
<protein>
    <submittedName>
        <fullName evidence="8">Cysteine protease PalB</fullName>
    </submittedName>
</protein>
<dbReference type="EMBL" id="ML991874">
    <property type="protein sequence ID" value="KAF2229130.1"/>
    <property type="molecule type" value="Genomic_DNA"/>
</dbReference>
<evidence type="ECO:0000259" key="7">
    <source>
        <dbReference type="PROSITE" id="PS50203"/>
    </source>
</evidence>